<feature type="domain" description="BTB" evidence="1">
    <location>
        <begin position="16"/>
        <end position="107"/>
    </location>
</feature>
<gene>
    <name evidence="2" type="ORF">PUNSTDRAFT_146851</name>
</gene>
<evidence type="ECO:0000313" key="2">
    <source>
        <dbReference type="EMBL" id="EIN03885.1"/>
    </source>
</evidence>
<protein>
    <recommendedName>
        <fullName evidence="1">BTB domain-containing protein</fullName>
    </recommendedName>
</protein>
<dbReference type="Pfam" id="PF00651">
    <property type="entry name" value="BTB"/>
    <property type="match status" value="1"/>
</dbReference>
<dbReference type="SMART" id="SM00225">
    <property type="entry name" value="BTB"/>
    <property type="match status" value="1"/>
</dbReference>
<dbReference type="HOGENOM" id="CLU_052397_0_1_1"/>
<accession>R7S0G3</accession>
<keyword evidence="3" id="KW-1185">Reference proteome</keyword>
<dbReference type="GeneID" id="18881723"/>
<dbReference type="PROSITE" id="PS50097">
    <property type="entry name" value="BTB"/>
    <property type="match status" value="1"/>
</dbReference>
<organism evidence="2 3">
    <name type="scientific">Punctularia strigosozonata (strain HHB-11173)</name>
    <name type="common">White-rot fungus</name>
    <dbReference type="NCBI Taxonomy" id="741275"/>
    <lineage>
        <taxon>Eukaryota</taxon>
        <taxon>Fungi</taxon>
        <taxon>Dikarya</taxon>
        <taxon>Basidiomycota</taxon>
        <taxon>Agaricomycotina</taxon>
        <taxon>Agaricomycetes</taxon>
        <taxon>Corticiales</taxon>
        <taxon>Punctulariaceae</taxon>
        <taxon>Punctularia</taxon>
    </lineage>
</organism>
<dbReference type="eggNOG" id="ENOG502SQKR">
    <property type="taxonomic scope" value="Eukaryota"/>
</dbReference>
<dbReference type="AlphaFoldDB" id="R7S0G3"/>
<sequence>MTFIVDADYPFNKQSADIIFRTSDHVDFHVHKCILSEASPLFDTMFTLPQPGGQQVASSTLLRAAPSAVDCVQETKHGRPVIEVTETAAGFGLLLRLCYPYETPKTDDLDQATAALSAAVKYDMAGPTKLLAPRLREFAATCPLRVYAYAVRNEMEEEARFAASASLRLAIKDLELQQEQGEIEISATAYQTLIRYVLQCQTETAALATDFTWIPGLPGLPYEVYDPMTGDTRAEWHEDTDYEPPWFSCRTCPAHDEKVRVSSYEVPFTPRIWLISLLEKVQKRLSERPFGAVFLEWPFLDQAILGSDPTCRTCRDPRTSGVLRAFARHLAIEVDRKTAEIASSMTFC</sequence>
<dbReference type="CDD" id="cd18186">
    <property type="entry name" value="BTB_POZ_ZBTB_KLHL-like"/>
    <property type="match status" value="1"/>
</dbReference>
<dbReference type="OMA" id="PELHEIN"/>
<evidence type="ECO:0000259" key="1">
    <source>
        <dbReference type="PROSITE" id="PS50097"/>
    </source>
</evidence>
<dbReference type="KEGG" id="psq:PUNSTDRAFT_146851"/>
<evidence type="ECO:0000313" key="3">
    <source>
        <dbReference type="Proteomes" id="UP000054196"/>
    </source>
</evidence>
<dbReference type="EMBL" id="JH687558">
    <property type="protein sequence ID" value="EIN03885.1"/>
    <property type="molecule type" value="Genomic_DNA"/>
</dbReference>
<dbReference type="OrthoDB" id="3357985at2759"/>
<name>R7S0G3_PUNST</name>
<dbReference type="InterPro" id="IPR000210">
    <property type="entry name" value="BTB/POZ_dom"/>
</dbReference>
<reference evidence="3" key="1">
    <citation type="journal article" date="2012" name="Science">
        <title>The Paleozoic origin of enzymatic lignin decomposition reconstructed from 31 fungal genomes.</title>
        <authorList>
            <person name="Floudas D."/>
            <person name="Binder M."/>
            <person name="Riley R."/>
            <person name="Barry K."/>
            <person name="Blanchette R.A."/>
            <person name="Henrissat B."/>
            <person name="Martinez A.T."/>
            <person name="Otillar R."/>
            <person name="Spatafora J.W."/>
            <person name="Yadav J.S."/>
            <person name="Aerts A."/>
            <person name="Benoit I."/>
            <person name="Boyd A."/>
            <person name="Carlson A."/>
            <person name="Copeland A."/>
            <person name="Coutinho P.M."/>
            <person name="de Vries R.P."/>
            <person name="Ferreira P."/>
            <person name="Findley K."/>
            <person name="Foster B."/>
            <person name="Gaskell J."/>
            <person name="Glotzer D."/>
            <person name="Gorecki P."/>
            <person name="Heitman J."/>
            <person name="Hesse C."/>
            <person name="Hori C."/>
            <person name="Igarashi K."/>
            <person name="Jurgens J.A."/>
            <person name="Kallen N."/>
            <person name="Kersten P."/>
            <person name="Kohler A."/>
            <person name="Kuees U."/>
            <person name="Kumar T.K.A."/>
            <person name="Kuo A."/>
            <person name="LaButti K."/>
            <person name="Larrondo L.F."/>
            <person name="Lindquist E."/>
            <person name="Ling A."/>
            <person name="Lombard V."/>
            <person name="Lucas S."/>
            <person name="Lundell T."/>
            <person name="Martin R."/>
            <person name="McLaughlin D.J."/>
            <person name="Morgenstern I."/>
            <person name="Morin E."/>
            <person name="Murat C."/>
            <person name="Nagy L.G."/>
            <person name="Nolan M."/>
            <person name="Ohm R.A."/>
            <person name="Patyshakuliyeva A."/>
            <person name="Rokas A."/>
            <person name="Ruiz-Duenas F.J."/>
            <person name="Sabat G."/>
            <person name="Salamov A."/>
            <person name="Samejima M."/>
            <person name="Schmutz J."/>
            <person name="Slot J.C."/>
            <person name="St John F."/>
            <person name="Stenlid J."/>
            <person name="Sun H."/>
            <person name="Sun S."/>
            <person name="Syed K."/>
            <person name="Tsang A."/>
            <person name="Wiebenga A."/>
            <person name="Young D."/>
            <person name="Pisabarro A."/>
            <person name="Eastwood D.C."/>
            <person name="Martin F."/>
            <person name="Cullen D."/>
            <person name="Grigoriev I.V."/>
            <person name="Hibbett D.S."/>
        </authorList>
    </citation>
    <scope>NUCLEOTIDE SEQUENCE [LARGE SCALE GENOMIC DNA]</scope>
    <source>
        <strain evidence="3">HHB-11173 SS5</strain>
    </source>
</reference>
<dbReference type="Gene3D" id="3.30.710.10">
    <property type="entry name" value="Potassium Channel Kv1.1, Chain A"/>
    <property type="match status" value="1"/>
</dbReference>
<dbReference type="InterPro" id="IPR011333">
    <property type="entry name" value="SKP1/BTB/POZ_sf"/>
</dbReference>
<dbReference type="RefSeq" id="XP_007388943.1">
    <property type="nucleotide sequence ID" value="XM_007388881.1"/>
</dbReference>
<dbReference type="SUPFAM" id="SSF54695">
    <property type="entry name" value="POZ domain"/>
    <property type="match status" value="1"/>
</dbReference>
<proteinExistence type="predicted"/>
<dbReference type="Proteomes" id="UP000054196">
    <property type="component" value="Unassembled WGS sequence"/>
</dbReference>